<gene>
    <name evidence="1" type="ORF">HNQ36_004999</name>
</gene>
<dbReference type="AlphaFoldDB" id="A0A840NB44"/>
<comment type="caution">
    <text evidence="1">The sequence shown here is derived from an EMBL/GenBank/DDBJ whole genome shotgun (WGS) entry which is preliminary data.</text>
</comment>
<dbReference type="Gene3D" id="3.30.420.130">
    <property type="entry name" value="Dinitrogenase iron-molybdenum cofactor biosynthesis domain"/>
    <property type="match status" value="1"/>
</dbReference>
<proteinExistence type="predicted"/>
<evidence type="ECO:0000313" key="1">
    <source>
        <dbReference type="EMBL" id="MBB5054988.1"/>
    </source>
</evidence>
<dbReference type="EMBL" id="JACHIJ010000010">
    <property type="protein sequence ID" value="MBB5054988.1"/>
    <property type="molecule type" value="Genomic_DNA"/>
</dbReference>
<dbReference type="RefSeq" id="WP_184090125.1">
    <property type="nucleotide sequence ID" value="NZ_JACHIJ010000010.1"/>
</dbReference>
<sequence length="113" mass="12333">MADTASGRSVAQIAVLVMNPGFISLLCPFFEKCDGVLLIDAVNGSKEFRPRKHLDAESMCDLILELKPRRVIFGFINKPEKQRLHAAGIDVRLGACNCTVDELVTSFSGLPKA</sequence>
<accession>A0A840NB44</accession>
<reference evidence="1 2" key="1">
    <citation type="submission" date="2020-08" db="EMBL/GenBank/DDBJ databases">
        <title>Genomic Encyclopedia of Type Strains, Phase IV (KMG-IV): sequencing the most valuable type-strain genomes for metagenomic binning, comparative biology and taxonomic classification.</title>
        <authorList>
            <person name="Goeker M."/>
        </authorList>
    </citation>
    <scope>NUCLEOTIDE SEQUENCE [LARGE SCALE GENOMIC DNA]</scope>
    <source>
        <strain evidence="1 2">DSM 17498</strain>
    </source>
</reference>
<dbReference type="SUPFAM" id="SSF53146">
    <property type="entry name" value="Nitrogenase accessory factor-like"/>
    <property type="match status" value="1"/>
</dbReference>
<dbReference type="Proteomes" id="UP000521227">
    <property type="component" value="Unassembled WGS sequence"/>
</dbReference>
<organism evidence="1 2">
    <name type="scientific">Afipia massiliensis</name>
    <dbReference type="NCBI Taxonomy" id="211460"/>
    <lineage>
        <taxon>Bacteria</taxon>
        <taxon>Pseudomonadati</taxon>
        <taxon>Pseudomonadota</taxon>
        <taxon>Alphaproteobacteria</taxon>
        <taxon>Hyphomicrobiales</taxon>
        <taxon>Nitrobacteraceae</taxon>
        <taxon>Afipia</taxon>
    </lineage>
</organism>
<protein>
    <submittedName>
        <fullName evidence="1">Putative Fe-Mo cluster-binding NifX family protein</fullName>
    </submittedName>
</protein>
<evidence type="ECO:0000313" key="2">
    <source>
        <dbReference type="Proteomes" id="UP000521227"/>
    </source>
</evidence>
<name>A0A840NB44_9BRAD</name>
<dbReference type="InterPro" id="IPR036105">
    <property type="entry name" value="DiNase_FeMo-co_biosyn_sf"/>
</dbReference>